<protein>
    <submittedName>
        <fullName evidence="2">Uncharacterized protein</fullName>
    </submittedName>
</protein>
<dbReference type="GO" id="GO:0005319">
    <property type="term" value="F:lipid transporter activity"/>
    <property type="evidence" value="ECO:0007669"/>
    <property type="project" value="TreeGrafter"/>
</dbReference>
<gene>
    <name evidence="2" type="ORF">HPB48_018282</name>
</gene>
<organism evidence="2 3">
    <name type="scientific">Haemaphysalis longicornis</name>
    <name type="common">Bush tick</name>
    <dbReference type="NCBI Taxonomy" id="44386"/>
    <lineage>
        <taxon>Eukaryota</taxon>
        <taxon>Metazoa</taxon>
        <taxon>Ecdysozoa</taxon>
        <taxon>Arthropoda</taxon>
        <taxon>Chelicerata</taxon>
        <taxon>Arachnida</taxon>
        <taxon>Acari</taxon>
        <taxon>Parasitiformes</taxon>
        <taxon>Ixodida</taxon>
        <taxon>Ixodoidea</taxon>
        <taxon>Ixodidae</taxon>
        <taxon>Haemaphysalinae</taxon>
        <taxon>Haemaphysalis</taxon>
    </lineage>
</organism>
<name>A0A9J6GAE0_HAELO</name>
<keyword evidence="1" id="KW-0812">Transmembrane</keyword>
<dbReference type="Proteomes" id="UP000821853">
    <property type="component" value="Chromosome 3"/>
</dbReference>
<dbReference type="PANTHER" id="PTHR19229">
    <property type="entry name" value="ATP-BINDING CASSETTE TRANSPORTER SUBFAMILY A ABCA"/>
    <property type="match status" value="1"/>
</dbReference>
<keyword evidence="1" id="KW-0472">Membrane</keyword>
<reference evidence="2 3" key="1">
    <citation type="journal article" date="2020" name="Cell">
        <title>Large-Scale Comparative Analyses of Tick Genomes Elucidate Their Genetic Diversity and Vector Capacities.</title>
        <authorList>
            <consortium name="Tick Genome and Microbiome Consortium (TIGMIC)"/>
            <person name="Jia N."/>
            <person name="Wang J."/>
            <person name="Shi W."/>
            <person name="Du L."/>
            <person name="Sun Y."/>
            <person name="Zhan W."/>
            <person name="Jiang J.F."/>
            <person name="Wang Q."/>
            <person name="Zhang B."/>
            <person name="Ji P."/>
            <person name="Bell-Sakyi L."/>
            <person name="Cui X.M."/>
            <person name="Yuan T.T."/>
            <person name="Jiang B.G."/>
            <person name="Yang W.F."/>
            <person name="Lam T.T."/>
            <person name="Chang Q.C."/>
            <person name="Ding S.J."/>
            <person name="Wang X.J."/>
            <person name="Zhu J.G."/>
            <person name="Ruan X.D."/>
            <person name="Zhao L."/>
            <person name="Wei J.T."/>
            <person name="Ye R.Z."/>
            <person name="Que T.C."/>
            <person name="Du C.H."/>
            <person name="Zhou Y.H."/>
            <person name="Cheng J.X."/>
            <person name="Dai P.F."/>
            <person name="Guo W.B."/>
            <person name="Han X.H."/>
            <person name="Huang E.J."/>
            <person name="Li L.F."/>
            <person name="Wei W."/>
            <person name="Gao Y.C."/>
            <person name="Liu J.Z."/>
            <person name="Shao H.Z."/>
            <person name="Wang X."/>
            <person name="Wang C.C."/>
            <person name="Yang T.C."/>
            <person name="Huo Q.B."/>
            <person name="Li W."/>
            <person name="Chen H.Y."/>
            <person name="Chen S.E."/>
            <person name="Zhou L.G."/>
            <person name="Ni X.B."/>
            <person name="Tian J.H."/>
            <person name="Sheng Y."/>
            <person name="Liu T."/>
            <person name="Pan Y.S."/>
            <person name="Xia L.Y."/>
            <person name="Li J."/>
            <person name="Zhao F."/>
            <person name="Cao W.C."/>
        </authorList>
    </citation>
    <scope>NUCLEOTIDE SEQUENCE [LARGE SCALE GENOMIC DNA]</scope>
    <source>
        <strain evidence="2">HaeL-2018</strain>
    </source>
</reference>
<keyword evidence="3" id="KW-1185">Reference proteome</keyword>
<feature type="transmembrane region" description="Helical" evidence="1">
    <location>
        <begin position="58"/>
        <end position="80"/>
    </location>
</feature>
<feature type="transmembrane region" description="Helical" evidence="1">
    <location>
        <begin position="21"/>
        <end position="38"/>
    </location>
</feature>
<keyword evidence="1" id="KW-1133">Transmembrane helix</keyword>
<dbReference type="GO" id="GO:0016020">
    <property type="term" value="C:membrane"/>
    <property type="evidence" value="ECO:0007669"/>
    <property type="project" value="InterPro"/>
</dbReference>
<dbReference type="AlphaFoldDB" id="A0A9J6GAE0"/>
<comment type="caution">
    <text evidence="2">The sequence shown here is derived from an EMBL/GenBank/DDBJ whole genome shotgun (WGS) entry which is preliminary data.</text>
</comment>
<dbReference type="EMBL" id="JABSTR010000005">
    <property type="protein sequence ID" value="KAH9371308.1"/>
    <property type="molecule type" value="Genomic_DNA"/>
</dbReference>
<proteinExistence type="predicted"/>
<accession>A0A9J6GAE0</accession>
<dbReference type="OrthoDB" id="10255969at2759"/>
<dbReference type="VEuPathDB" id="VectorBase:HLOH_063782"/>
<evidence type="ECO:0000313" key="3">
    <source>
        <dbReference type="Proteomes" id="UP000821853"/>
    </source>
</evidence>
<dbReference type="InterPro" id="IPR026082">
    <property type="entry name" value="ABCA"/>
</dbReference>
<evidence type="ECO:0000313" key="2">
    <source>
        <dbReference type="EMBL" id="KAH9371308.1"/>
    </source>
</evidence>
<dbReference type="PANTHER" id="PTHR19229:SF250">
    <property type="entry name" value="ABC TRANSPORTER DOMAIN-CONTAINING PROTEIN-RELATED"/>
    <property type="match status" value="1"/>
</dbReference>
<sequence>MKEMLRVIGLNDWVYWIGHYLSEYYMHVVISTLMMLFVSVKRNREGRPFIYYSDPFLLFWILMHFSHSCLMHAILVSLFFSSRKFGNRLHYTCYNDAYYFKRVVSGEFLTAPDFISESVTI</sequence>
<evidence type="ECO:0000256" key="1">
    <source>
        <dbReference type="SAM" id="Phobius"/>
    </source>
</evidence>
<dbReference type="GO" id="GO:0140359">
    <property type="term" value="F:ABC-type transporter activity"/>
    <property type="evidence" value="ECO:0007669"/>
    <property type="project" value="InterPro"/>
</dbReference>